<gene>
    <name evidence="10" type="ORF">Nepgr_021451</name>
</gene>
<dbReference type="SUPFAM" id="SSF57959">
    <property type="entry name" value="Leucine zipper domain"/>
    <property type="match status" value="1"/>
</dbReference>
<dbReference type="PROSITE" id="PS50217">
    <property type="entry name" value="BZIP"/>
    <property type="match status" value="1"/>
</dbReference>
<keyword evidence="11" id="KW-1185">Reference proteome</keyword>
<dbReference type="Pfam" id="PF00170">
    <property type="entry name" value="bZIP_1"/>
    <property type="match status" value="1"/>
</dbReference>
<dbReference type="SMART" id="SM00338">
    <property type="entry name" value="BRLZ"/>
    <property type="match status" value="1"/>
</dbReference>
<feature type="region of interest" description="Disordered" evidence="8">
    <location>
        <begin position="1"/>
        <end position="72"/>
    </location>
</feature>
<dbReference type="Gene3D" id="1.20.5.490">
    <property type="entry name" value="Single helix bin"/>
    <property type="match status" value="1"/>
</dbReference>
<evidence type="ECO:0000256" key="7">
    <source>
        <dbReference type="SAM" id="Coils"/>
    </source>
</evidence>
<proteinExistence type="inferred from homology"/>
<comment type="similarity">
    <text evidence="2">Belongs to the bZIP family.</text>
</comment>
<dbReference type="GO" id="GO:0000981">
    <property type="term" value="F:DNA-binding transcription factor activity, RNA polymerase II-specific"/>
    <property type="evidence" value="ECO:0007669"/>
    <property type="project" value="InterPro"/>
</dbReference>
<dbReference type="PANTHER" id="PTHR46714">
    <property type="entry name" value="TRANSCRIPTIONAL ACTIVATOR HAC1"/>
    <property type="match status" value="1"/>
</dbReference>
<keyword evidence="4" id="KW-0238">DNA-binding</keyword>
<dbReference type="AlphaFoldDB" id="A0AAD3SXI2"/>
<dbReference type="PROSITE" id="PS00036">
    <property type="entry name" value="BZIP_BASIC"/>
    <property type="match status" value="1"/>
</dbReference>
<feature type="coiled-coil region" evidence="7">
    <location>
        <begin position="96"/>
        <end position="123"/>
    </location>
</feature>
<dbReference type="InterPro" id="IPR044280">
    <property type="entry name" value="Hac1/HY5"/>
</dbReference>
<dbReference type="GO" id="GO:0010218">
    <property type="term" value="P:response to far red light"/>
    <property type="evidence" value="ECO:0007669"/>
    <property type="project" value="TreeGrafter"/>
</dbReference>
<dbReference type="GO" id="GO:0010099">
    <property type="term" value="P:regulation of photomorphogenesis"/>
    <property type="evidence" value="ECO:0007669"/>
    <property type="project" value="TreeGrafter"/>
</dbReference>
<dbReference type="GO" id="GO:0045944">
    <property type="term" value="P:positive regulation of transcription by RNA polymerase II"/>
    <property type="evidence" value="ECO:0007669"/>
    <property type="project" value="InterPro"/>
</dbReference>
<dbReference type="GO" id="GO:0010017">
    <property type="term" value="P:red or far-red light signaling pathway"/>
    <property type="evidence" value="ECO:0007669"/>
    <property type="project" value="TreeGrafter"/>
</dbReference>
<keyword evidence="3" id="KW-0805">Transcription regulation</keyword>
<name>A0AAD3SXI2_NEPGR</name>
<dbReference type="PANTHER" id="PTHR46714:SF5">
    <property type="entry name" value="TRANSCRIPTION FACTOR HY5-LIKE"/>
    <property type="match status" value="1"/>
</dbReference>
<comment type="caution">
    <text evidence="10">The sequence shown here is derived from an EMBL/GenBank/DDBJ whole genome shotgun (WGS) entry which is preliminary data.</text>
</comment>
<evidence type="ECO:0000256" key="3">
    <source>
        <dbReference type="ARBA" id="ARBA00023015"/>
    </source>
</evidence>
<evidence type="ECO:0000256" key="4">
    <source>
        <dbReference type="ARBA" id="ARBA00023125"/>
    </source>
</evidence>
<dbReference type="InterPro" id="IPR004827">
    <property type="entry name" value="bZIP"/>
</dbReference>
<dbReference type="GO" id="GO:0003677">
    <property type="term" value="F:DNA binding"/>
    <property type="evidence" value="ECO:0007669"/>
    <property type="project" value="UniProtKB-KW"/>
</dbReference>
<evidence type="ECO:0000256" key="5">
    <source>
        <dbReference type="ARBA" id="ARBA00023163"/>
    </source>
</evidence>
<keyword evidence="5" id="KW-0804">Transcription</keyword>
<evidence type="ECO:0000256" key="6">
    <source>
        <dbReference type="ARBA" id="ARBA00023242"/>
    </source>
</evidence>
<dbReference type="InterPro" id="IPR046347">
    <property type="entry name" value="bZIP_sf"/>
</dbReference>
<dbReference type="Proteomes" id="UP001279734">
    <property type="component" value="Unassembled WGS sequence"/>
</dbReference>
<evidence type="ECO:0000256" key="1">
    <source>
        <dbReference type="ARBA" id="ARBA00004123"/>
    </source>
</evidence>
<evidence type="ECO:0000256" key="2">
    <source>
        <dbReference type="ARBA" id="ARBA00007163"/>
    </source>
</evidence>
<evidence type="ECO:0000313" key="10">
    <source>
        <dbReference type="EMBL" id="GMH19610.1"/>
    </source>
</evidence>
<sequence>MTASTTHDIGKLEQESDEEDIFTVPDMESQAAWPVDTSKGNEAVQNASGNGACPATTTPKRRRGRNPADKEYRRLRRLLRNRVSAQQARERKKVYVNDLESKANDLQYKNLKLEEEISTLLNENTMLRKILMNVRPKADHEIADHKHDMGKS</sequence>
<dbReference type="CDD" id="cd14704">
    <property type="entry name" value="bZIP_HY5-like"/>
    <property type="match status" value="1"/>
</dbReference>
<evidence type="ECO:0000259" key="9">
    <source>
        <dbReference type="PROSITE" id="PS50217"/>
    </source>
</evidence>
<protein>
    <recommendedName>
        <fullName evidence="9">BZIP domain-containing protein</fullName>
    </recommendedName>
</protein>
<organism evidence="10 11">
    <name type="scientific">Nepenthes gracilis</name>
    <name type="common">Slender pitcher plant</name>
    <dbReference type="NCBI Taxonomy" id="150966"/>
    <lineage>
        <taxon>Eukaryota</taxon>
        <taxon>Viridiplantae</taxon>
        <taxon>Streptophyta</taxon>
        <taxon>Embryophyta</taxon>
        <taxon>Tracheophyta</taxon>
        <taxon>Spermatophyta</taxon>
        <taxon>Magnoliopsida</taxon>
        <taxon>eudicotyledons</taxon>
        <taxon>Gunneridae</taxon>
        <taxon>Pentapetalae</taxon>
        <taxon>Caryophyllales</taxon>
        <taxon>Nepenthaceae</taxon>
        <taxon>Nepenthes</taxon>
    </lineage>
</organism>
<dbReference type="GO" id="GO:0005634">
    <property type="term" value="C:nucleus"/>
    <property type="evidence" value="ECO:0007669"/>
    <property type="project" value="UniProtKB-SubCell"/>
</dbReference>
<keyword evidence="7" id="KW-0175">Coiled coil</keyword>
<evidence type="ECO:0000256" key="8">
    <source>
        <dbReference type="SAM" id="MobiDB-lite"/>
    </source>
</evidence>
<comment type="subcellular location">
    <subcellularLocation>
        <location evidence="1">Nucleus</location>
    </subcellularLocation>
</comment>
<feature type="compositionally biased region" description="Polar residues" evidence="8">
    <location>
        <begin position="38"/>
        <end position="49"/>
    </location>
</feature>
<dbReference type="EMBL" id="BSYO01000021">
    <property type="protein sequence ID" value="GMH19610.1"/>
    <property type="molecule type" value="Genomic_DNA"/>
</dbReference>
<reference evidence="10" key="1">
    <citation type="submission" date="2023-05" db="EMBL/GenBank/DDBJ databases">
        <title>Nepenthes gracilis genome sequencing.</title>
        <authorList>
            <person name="Fukushima K."/>
        </authorList>
    </citation>
    <scope>NUCLEOTIDE SEQUENCE</scope>
    <source>
        <strain evidence="10">SING2019-196</strain>
    </source>
</reference>
<keyword evidence="6" id="KW-0539">Nucleus</keyword>
<accession>A0AAD3SXI2</accession>
<evidence type="ECO:0000313" key="11">
    <source>
        <dbReference type="Proteomes" id="UP001279734"/>
    </source>
</evidence>
<feature type="domain" description="BZIP" evidence="9">
    <location>
        <begin position="71"/>
        <end position="134"/>
    </location>
</feature>
<dbReference type="GO" id="GO:0010114">
    <property type="term" value="P:response to red light"/>
    <property type="evidence" value="ECO:0007669"/>
    <property type="project" value="TreeGrafter"/>
</dbReference>